<organism evidence="11 12">
    <name type="scientific">Sphaerotilus microaerophilus</name>
    <dbReference type="NCBI Taxonomy" id="2914710"/>
    <lineage>
        <taxon>Bacteria</taxon>
        <taxon>Pseudomonadati</taxon>
        <taxon>Pseudomonadota</taxon>
        <taxon>Betaproteobacteria</taxon>
        <taxon>Burkholderiales</taxon>
        <taxon>Sphaerotilaceae</taxon>
        <taxon>Sphaerotilus</taxon>
    </lineage>
</organism>
<dbReference type="HAMAP" id="MF_00476">
    <property type="entry name" value="NikR"/>
    <property type="match status" value="1"/>
</dbReference>
<sequence>MKRLTMSLDDDLADAFEALVRERGYENRSEAFRDLLREHLGQERRQARPDGPCIATLSYLYDHHQRQLAMRLTDMQHEHHELTIATTHAHLDHDLCIEVAILRGRTDAVQDFAQSVIAQPGVSHGQLHLVPVSIHHHHGHDHLVPASAPPAPPVAADQQAADPHTPPDNC</sequence>
<keyword evidence="4 7" id="KW-0805">Transcription regulation</keyword>
<dbReference type="Proteomes" id="UP001057498">
    <property type="component" value="Chromosome"/>
</dbReference>
<feature type="region of interest" description="Disordered" evidence="8">
    <location>
        <begin position="136"/>
        <end position="170"/>
    </location>
</feature>
<comment type="similarity">
    <text evidence="1 7">Belongs to the transcriptional regulatory CopG/NikR family.</text>
</comment>
<feature type="binding site" evidence="7">
    <location>
        <position position="77"/>
    </location>
    <ligand>
        <name>Ni(2+)</name>
        <dbReference type="ChEBI" id="CHEBI:49786"/>
    </ligand>
</feature>
<name>A0ABM7YPE6_9BURK</name>
<dbReference type="InterPro" id="IPR022988">
    <property type="entry name" value="Ni_resp_reg_NikR"/>
</dbReference>
<evidence type="ECO:0000256" key="7">
    <source>
        <dbReference type="HAMAP-Rule" id="MF_00476"/>
    </source>
</evidence>
<feature type="binding site" evidence="7">
    <location>
        <position position="88"/>
    </location>
    <ligand>
        <name>Ni(2+)</name>
        <dbReference type="ChEBI" id="CHEBI:49786"/>
    </ligand>
</feature>
<feature type="compositionally biased region" description="Low complexity" evidence="8">
    <location>
        <begin position="154"/>
        <end position="163"/>
    </location>
</feature>
<keyword evidence="6 7" id="KW-0804">Transcription</keyword>
<reference evidence="11" key="1">
    <citation type="submission" date="2022-04" db="EMBL/GenBank/DDBJ databases">
        <title>Whole genome sequence of Sphaerotilus sp. FB-5.</title>
        <authorList>
            <person name="Takeda M."/>
            <person name="Narihara S."/>
            <person name="Akimoto M."/>
            <person name="Akimoto R."/>
            <person name="Nishiyashiki S."/>
            <person name="Murakami T."/>
        </authorList>
    </citation>
    <scope>NUCLEOTIDE SEQUENCE</scope>
    <source>
        <strain evidence="11">FB-5</strain>
    </source>
</reference>
<dbReference type="Gene3D" id="3.30.70.1150">
    <property type="entry name" value="ACT-like. Chain A, domain 2"/>
    <property type="match status" value="1"/>
</dbReference>
<dbReference type="Gene3D" id="1.10.1220.10">
    <property type="entry name" value="Met repressor-like"/>
    <property type="match status" value="1"/>
</dbReference>
<evidence type="ECO:0000259" key="9">
    <source>
        <dbReference type="Pfam" id="PF01402"/>
    </source>
</evidence>
<evidence type="ECO:0000256" key="6">
    <source>
        <dbReference type="ARBA" id="ARBA00023163"/>
    </source>
</evidence>
<dbReference type="InterPro" id="IPR027271">
    <property type="entry name" value="Acetolactate_synth/TF_NikR_C"/>
</dbReference>
<protein>
    <recommendedName>
        <fullName evidence="7">Putative nickel-responsive regulator</fullName>
    </recommendedName>
</protein>
<dbReference type="InterPro" id="IPR050192">
    <property type="entry name" value="CopG/NikR_regulator"/>
</dbReference>
<keyword evidence="5 7" id="KW-0238">DNA-binding</keyword>
<proteinExistence type="inferred from homology"/>
<dbReference type="InterPro" id="IPR014864">
    <property type="entry name" value="TF_NikR_Ni-bd_C"/>
</dbReference>
<dbReference type="Pfam" id="PF08753">
    <property type="entry name" value="NikR_C"/>
    <property type="match status" value="1"/>
</dbReference>
<evidence type="ECO:0000259" key="10">
    <source>
        <dbReference type="Pfam" id="PF08753"/>
    </source>
</evidence>
<evidence type="ECO:0000256" key="4">
    <source>
        <dbReference type="ARBA" id="ARBA00023015"/>
    </source>
</evidence>
<dbReference type="InterPro" id="IPR010985">
    <property type="entry name" value="Ribbon_hlx_hlx"/>
</dbReference>
<feature type="binding site" evidence="7">
    <location>
        <position position="90"/>
    </location>
    <ligand>
        <name>Ni(2+)</name>
        <dbReference type="ChEBI" id="CHEBI:49786"/>
    </ligand>
</feature>
<dbReference type="Pfam" id="PF01402">
    <property type="entry name" value="RHH_1"/>
    <property type="match status" value="1"/>
</dbReference>
<evidence type="ECO:0000256" key="1">
    <source>
        <dbReference type="ARBA" id="ARBA00008478"/>
    </source>
</evidence>
<comment type="cofactor">
    <cofactor evidence="7">
        <name>Ni(2+)</name>
        <dbReference type="ChEBI" id="CHEBI:49786"/>
    </cofactor>
    <text evidence="7">Binds 1 nickel ion per subunit.</text>
</comment>
<evidence type="ECO:0000256" key="2">
    <source>
        <dbReference type="ARBA" id="ARBA00022596"/>
    </source>
</evidence>
<evidence type="ECO:0000313" key="12">
    <source>
        <dbReference type="Proteomes" id="UP001057498"/>
    </source>
</evidence>
<evidence type="ECO:0000313" key="11">
    <source>
        <dbReference type="EMBL" id="BDI06395.1"/>
    </source>
</evidence>
<dbReference type="InterPro" id="IPR013321">
    <property type="entry name" value="Arc_rbn_hlx_hlx"/>
</dbReference>
<dbReference type="PANTHER" id="PTHR34719">
    <property type="entry name" value="NICKEL-RESPONSIVE REGULATOR"/>
    <property type="match status" value="1"/>
</dbReference>
<feature type="domain" description="Transcription factor NikR nickel binding C-terminal" evidence="10">
    <location>
        <begin position="54"/>
        <end position="130"/>
    </location>
</feature>
<comment type="function">
    <text evidence="7">Transcriptional regulator.</text>
</comment>
<dbReference type="SUPFAM" id="SSF47598">
    <property type="entry name" value="Ribbon-helix-helix"/>
    <property type="match status" value="1"/>
</dbReference>
<dbReference type="InterPro" id="IPR045865">
    <property type="entry name" value="ACT-like_dom_sf"/>
</dbReference>
<keyword evidence="12" id="KW-1185">Reference proteome</keyword>
<dbReference type="NCBIfam" id="NF002815">
    <property type="entry name" value="PRK02967.1"/>
    <property type="match status" value="1"/>
</dbReference>
<feature type="domain" description="Ribbon-helix-helix protein CopG" evidence="9">
    <location>
        <begin position="2"/>
        <end position="43"/>
    </location>
</feature>
<dbReference type="PANTHER" id="PTHR34719:SF2">
    <property type="entry name" value="NICKEL-RESPONSIVE REGULATOR"/>
    <property type="match status" value="1"/>
</dbReference>
<keyword evidence="3 7" id="KW-0479">Metal-binding</keyword>
<dbReference type="SUPFAM" id="SSF55021">
    <property type="entry name" value="ACT-like"/>
    <property type="match status" value="1"/>
</dbReference>
<dbReference type="RefSeq" id="WP_251969674.1">
    <property type="nucleotide sequence ID" value="NZ_AP025730.1"/>
</dbReference>
<evidence type="ECO:0000256" key="5">
    <source>
        <dbReference type="ARBA" id="ARBA00023125"/>
    </source>
</evidence>
<dbReference type="InterPro" id="IPR002145">
    <property type="entry name" value="CopG"/>
</dbReference>
<gene>
    <name evidence="11" type="ORF">CATMQ487_33650</name>
</gene>
<feature type="binding site" evidence="7">
    <location>
        <position position="96"/>
    </location>
    <ligand>
        <name>Ni(2+)</name>
        <dbReference type="ChEBI" id="CHEBI:49786"/>
    </ligand>
</feature>
<dbReference type="NCBIfam" id="NF003381">
    <property type="entry name" value="PRK04460.1"/>
    <property type="match status" value="1"/>
</dbReference>
<keyword evidence="2 7" id="KW-0533">Nickel</keyword>
<evidence type="ECO:0000256" key="3">
    <source>
        <dbReference type="ARBA" id="ARBA00022723"/>
    </source>
</evidence>
<accession>A0ABM7YPE6</accession>
<evidence type="ECO:0000256" key="8">
    <source>
        <dbReference type="SAM" id="MobiDB-lite"/>
    </source>
</evidence>
<dbReference type="EMBL" id="AP025730">
    <property type="protein sequence ID" value="BDI06395.1"/>
    <property type="molecule type" value="Genomic_DNA"/>
</dbReference>
<dbReference type="CDD" id="cd22231">
    <property type="entry name" value="RHH_NikR_HicB-like"/>
    <property type="match status" value="1"/>
</dbReference>